<protein>
    <submittedName>
        <fullName evidence="2">FAD-dependent sensor of blue light</fullName>
    </submittedName>
</protein>
<reference evidence="2 3" key="1">
    <citation type="submission" date="2019-03" db="EMBL/GenBank/DDBJ databases">
        <title>Genomic Encyclopedia of Type Strains, Phase IV (KMG-IV): sequencing the most valuable type-strain genomes for metagenomic binning, comparative biology and taxonomic classification.</title>
        <authorList>
            <person name="Goeker M."/>
        </authorList>
    </citation>
    <scope>NUCLEOTIDE SEQUENCE [LARGE SCALE GENOMIC DNA]</scope>
    <source>
        <strain evidence="2 3">DSM 44684</strain>
    </source>
</reference>
<dbReference type="InterPro" id="IPR036046">
    <property type="entry name" value="Acylphosphatase-like_dom_sf"/>
</dbReference>
<evidence type="ECO:0000259" key="1">
    <source>
        <dbReference type="PROSITE" id="PS50925"/>
    </source>
</evidence>
<dbReference type="GO" id="GO:0071949">
    <property type="term" value="F:FAD binding"/>
    <property type="evidence" value="ECO:0007669"/>
    <property type="project" value="InterPro"/>
</dbReference>
<evidence type="ECO:0000313" key="3">
    <source>
        <dbReference type="Proteomes" id="UP000294856"/>
    </source>
</evidence>
<dbReference type="AlphaFoldDB" id="A0A4R1FSB6"/>
<dbReference type="Gene3D" id="3.30.70.100">
    <property type="match status" value="1"/>
</dbReference>
<dbReference type="PROSITE" id="PS50925">
    <property type="entry name" value="BLUF"/>
    <property type="match status" value="1"/>
</dbReference>
<accession>A0A4R1FSB6</accession>
<sequence>MPYTLIYSSTASFVLDDEEISVLLDHARELNAANDVTGLLVYVRFDDDRAAFVQVLEGDENAVEQTYARIQRDELHTDLLVLVRAAIPQRRFSQWSMKFVRMNQAVLQQVFSGSMPADGRSPLADRAAAERVIAVGDV</sequence>
<organism evidence="2 3">
    <name type="scientific">Nocardia alba</name>
    <dbReference type="NCBI Taxonomy" id="225051"/>
    <lineage>
        <taxon>Bacteria</taxon>
        <taxon>Bacillati</taxon>
        <taxon>Actinomycetota</taxon>
        <taxon>Actinomycetes</taxon>
        <taxon>Mycobacteriales</taxon>
        <taxon>Nocardiaceae</taxon>
        <taxon>Nocardia</taxon>
    </lineage>
</organism>
<evidence type="ECO:0000313" key="2">
    <source>
        <dbReference type="EMBL" id="TCJ97150.1"/>
    </source>
</evidence>
<name>A0A4R1FSB6_9NOCA</name>
<keyword evidence="3" id="KW-1185">Reference proteome</keyword>
<gene>
    <name evidence="2" type="ORF">DFR71_3186</name>
</gene>
<dbReference type="InterPro" id="IPR007024">
    <property type="entry name" value="BLUF_domain"/>
</dbReference>
<feature type="domain" description="BLUF" evidence="1">
    <location>
        <begin position="2"/>
        <end position="98"/>
    </location>
</feature>
<proteinExistence type="predicted"/>
<comment type="caution">
    <text evidence="2">The sequence shown here is derived from an EMBL/GenBank/DDBJ whole genome shotgun (WGS) entry which is preliminary data.</text>
</comment>
<dbReference type="STRING" id="1210063.GCA_001612665_00847"/>
<dbReference type="SMART" id="SM01034">
    <property type="entry name" value="BLUF"/>
    <property type="match status" value="1"/>
</dbReference>
<dbReference type="Proteomes" id="UP000294856">
    <property type="component" value="Unassembled WGS sequence"/>
</dbReference>
<dbReference type="Pfam" id="PF04940">
    <property type="entry name" value="BLUF"/>
    <property type="match status" value="1"/>
</dbReference>
<dbReference type="EMBL" id="SMFR01000002">
    <property type="protein sequence ID" value="TCJ97150.1"/>
    <property type="molecule type" value="Genomic_DNA"/>
</dbReference>
<dbReference type="SUPFAM" id="SSF54975">
    <property type="entry name" value="Acylphosphatase/BLUF domain-like"/>
    <property type="match status" value="1"/>
</dbReference>
<dbReference type="GO" id="GO:0009882">
    <property type="term" value="F:blue light photoreceptor activity"/>
    <property type="evidence" value="ECO:0007669"/>
    <property type="project" value="InterPro"/>
</dbReference>